<dbReference type="GO" id="GO:1901605">
    <property type="term" value="P:alpha-amino acid metabolic process"/>
    <property type="evidence" value="ECO:0007669"/>
    <property type="project" value="TreeGrafter"/>
</dbReference>
<dbReference type="Proteomes" id="UP000249522">
    <property type="component" value="Unassembled WGS sequence"/>
</dbReference>
<keyword evidence="4" id="KW-0663">Pyridoxal phosphate</keyword>
<gene>
    <name evidence="5" type="ORF">DNH61_25565</name>
</gene>
<name>A0A2W1L470_9BACL</name>
<comment type="cofactor">
    <cofactor evidence="1">
        <name>pyridoxal 5'-phosphate</name>
        <dbReference type="ChEBI" id="CHEBI:597326"/>
    </cofactor>
</comment>
<dbReference type="SUPFAM" id="SSF53383">
    <property type="entry name" value="PLP-dependent transferases"/>
    <property type="match status" value="1"/>
</dbReference>
<dbReference type="Gene3D" id="3.40.640.10">
    <property type="entry name" value="Type I PLP-dependent aspartate aminotransferase-like (Major domain)"/>
    <property type="match status" value="1"/>
</dbReference>
<dbReference type="EMBL" id="QKRB01000062">
    <property type="protein sequence ID" value="PZD92970.1"/>
    <property type="molecule type" value="Genomic_DNA"/>
</dbReference>
<keyword evidence="2" id="KW-0032">Aminotransferase</keyword>
<evidence type="ECO:0000256" key="2">
    <source>
        <dbReference type="ARBA" id="ARBA00022576"/>
    </source>
</evidence>
<evidence type="ECO:0000256" key="4">
    <source>
        <dbReference type="ARBA" id="ARBA00022898"/>
    </source>
</evidence>
<sequence length="87" mass="10071">MPFPGSGETVLIEQPGYHLFIEHLLTHGVPARGITRTAEGVDMDELERLFRSGTIKFFYTMPRLHNPLGISYTKEQKKRDRRLSREV</sequence>
<accession>A0A2W1L470</accession>
<evidence type="ECO:0000313" key="5">
    <source>
        <dbReference type="EMBL" id="PZD92970.1"/>
    </source>
</evidence>
<protein>
    <recommendedName>
        <fullName evidence="7">Aminotransferase class I/classII domain-containing protein</fullName>
    </recommendedName>
</protein>
<keyword evidence="6" id="KW-1185">Reference proteome</keyword>
<dbReference type="GO" id="GO:0008483">
    <property type="term" value="F:transaminase activity"/>
    <property type="evidence" value="ECO:0007669"/>
    <property type="project" value="UniProtKB-KW"/>
</dbReference>
<evidence type="ECO:0000256" key="1">
    <source>
        <dbReference type="ARBA" id="ARBA00001933"/>
    </source>
</evidence>
<evidence type="ECO:0000256" key="3">
    <source>
        <dbReference type="ARBA" id="ARBA00022679"/>
    </source>
</evidence>
<proteinExistence type="predicted"/>
<dbReference type="InterPro" id="IPR015424">
    <property type="entry name" value="PyrdxlP-dep_Trfase"/>
</dbReference>
<dbReference type="InterPro" id="IPR015421">
    <property type="entry name" value="PyrdxlP-dep_Trfase_major"/>
</dbReference>
<dbReference type="PANTHER" id="PTHR42790">
    <property type="entry name" value="AMINOTRANSFERASE"/>
    <property type="match status" value="1"/>
</dbReference>
<keyword evidence="3" id="KW-0808">Transferase</keyword>
<dbReference type="InterPro" id="IPR050859">
    <property type="entry name" value="Class-I_PLP-dep_aminotransf"/>
</dbReference>
<evidence type="ECO:0008006" key="7">
    <source>
        <dbReference type="Google" id="ProtNLM"/>
    </source>
</evidence>
<dbReference type="PANTHER" id="PTHR42790:SF6">
    <property type="entry name" value="GNTR-FAMILY TRANSCRIPTIONAL REGULATOR"/>
    <property type="match status" value="1"/>
</dbReference>
<reference evidence="5 6" key="1">
    <citation type="submission" date="2018-06" db="EMBL/GenBank/DDBJ databases">
        <title>Paenibacillus imtechensis sp. nov.</title>
        <authorList>
            <person name="Pinnaka A.K."/>
            <person name="Singh H."/>
            <person name="Kaur M."/>
        </authorList>
    </citation>
    <scope>NUCLEOTIDE SEQUENCE [LARGE SCALE GENOMIC DNA]</scope>
    <source>
        <strain evidence="5 6">SMB1</strain>
    </source>
</reference>
<comment type="caution">
    <text evidence="5">The sequence shown here is derived from an EMBL/GenBank/DDBJ whole genome shotgun (WGS) entry which is preliminary data.</text>
</comment>
<evidence type="ECO:0000313" key="6">
    <source>
        <dbReference type="Proteomes" id="UP000249522"/>
    </source>
</evidence>
<dbReference type="AlphaFoldDB" id="A0A2W1L470"/>
<organism evidence="5 6">
    <name type="scientific">Paenibacillus sambharensis</name>
    <dbReference type="NCBI Taxonomy" id="1803190"/>
    <lineage>
        <taxon>Bacteria</taxon>
        <taxon>Bacillati</taxon>
        <taxon>Bacillota</taxon>
        <taxon>Bacilli</taxon>
        <taxon>Bacillales</taxon>
        <taxon>Paenibacillaceae</taxon>
        <taxon>Paenibacillus</taxon>
    </lineage>
</organism>